<dbReference type="InterPro" id="IPR011789">
    <property type="entry name" value="CueR"/>
</dbReference>
<dbReference type="Proteomes" id="UP000431684">
    <property type="component" value="Unassembled WGS sequence"/>
</dbReference>
<dbReference type="GO" id="GO:0005737">
    <property type="term" value="C:cytoplasm"/>
    <property type="evidence" value="ECO:0007669"/>
    <property type="project" value="UniProtKB-SubCell"/>
</dbReference>
<dbReference type="InterPro" id="IPR015358">
    <property type="entry name" value="Tscrpt_reg_MerR_DNA-bd"/>
</dbReference>
<comment type="caution">
    <text evidence="7">The sequence shown here is derived from an EMBL/GenBank/DDBJ whole genome shotgun (WGS) entry which is preliminary data.</text>
</comment>
<evidence type="ECO:0000256" key="4">
    <source>
        <dbReference type="ARBA" id="ARBA00023125"/>
    </source>
</evidence>
<organism evidence="7 8">
    <name type="scientific">Pseudoduganella dura</name>
    <dbReference type="NCBI Taxonomy" id="321982"/>
    <lineage>
        <taxon>Bacteria</taxon>
        <taxon>Pseudomonadati</taxon>
        <taxon>Pseudomonadota</taxon>
        <taxon>Betaproteobacteria</taxon>
        <taxon>Burkholderiales</taxon>
        <taxon>Oxalobacteraceae</taxon>
        <taxon>Telluria group</taxon>
        <taxon>Pseudoduganella</taxon>
    </lineage>
</organism>
<dbReference type="InterPro" id="IPR047057">
    <property type="entry name" value="MerR_fam"/>
</dbReference>
<evidence type="ECO:0000256" key="3">
    <source>
        <dbReference type="ARBA" id="ARBA00023015"/>
    </source>
</evidence>
<dbReference type="Pfam" id="PF00376">
    <property type="entry name" value="MerR"/>
    <property type="match status" value="1"/>
</dbReference>
<dbReference type="PANTHER" id="PTHR30204">
    <property type="entry name" value="REDOX-CYCLING DRUG-SENSING TRANSCRIPTIONAL ACTIVATOR SOXR"/>
    <property type="match status" value="1"/>
</dbReference>
<name>A0A6I3XMH6_9BURK</name>
<reference evidence="7 8" key="1">
    <citation type="submission" date="2019-11" db="EMBL/GenBank/DDBJ databases">
        <title>Draft Genome Sequences of Six Type Strains of the Genus Massilia.</title>
        <authorList>
            <person name="Miess H."/>
            <person name="Frediansyah A."/>
            <person name="Goeker M."/>
            <person name="Gross H."/>
        </authorList>
    </citation>
    <scope>NUCLEOTIDE SEQUENCE [LARGE SCALE GENOMIC DNA]</scope>
    <source>
        <strain evidence="7 8">DSM 17513</strain>
    </source>
</reference>
<dbReference type="RefSeq" id="WP_155710657.1">
    <property type="nucleotide sequence ID" value="NZ_BMWU01000024.1"/>
</dbReference>
<dbReference type="EMBL" id="WNWM01000002">
    <property type="protein sequence ID" value="MUI14901.1"/>
    <property type="molecule type" value="Genomic_DNA"/>
</dbReference>
<dbReference type="Pfam" id="PF09278">
    <property type="entry name" value="MerR-DNA-bind"/>
    <property type="match status" value="1"/>
</dbReference>
<dbReference type="AlphaFoldDB" id="A0A6I3XMH6"/>
<dbReference type="GO" id="GO:0045893">
    <property type="term" value="P:positive regulation of DNA-templated transcription"/>
    <property type="evidence" value="ECO:0007669"/>
    <property type="project" value="InterPro"/>
</dbReference>
<dbReference type="PROSITE" id="PS50937">
    <property type="entry name" value="HTH_MERR_2"/>
    <property type="match status" value="1"/>
</dbReference>
<dbReference type="SUPFAM" id="SSF46955">
    <property type="entry name" value="Putative DNA-binding domain"/>
    <property type="match status" value="1"/>
</dbReference>
<dbReference type="InterPro" id="IPR009061">
    <property type="entry name" value="DNA-bd_dom_put_sf"/>
</dbReference>
<dbReference type="GO" id="GO:0005507">
    <property type="term" value="F:copper ion binding"/>
    <property type="evidence" value="ECO:0007669"/>
    <property type="project" value="InterPro"/>
</dbReference>
<keyword evidence="3" id="KW-0805">Transcription regulation</keyword>
<dbReference type="GO" id="GO:0003700">
    <property type="term" value="F:DNA-binding transcription factor activity"/>
    <property type="evidence" value="ECO:0007669"/>
    <property type="project" value="InterPro"/>
</dbReference>
<dbReference type="NCBIfam" id="TIGR02044">
    <property type="entry name" value="CueR"/>
    <property type="match status" value="1"/>
</dbReference>
<feature type="domain" description="HTH merR-type" evidence="6">
    <location>
        <begin position="1"/>
        <end position="69"/>
    </location>
</feature>
<evidence type="ECO:0000259" key="6">
    <source>
        <dbReference type="PROSITE" id="PS50937"/>
    </source>
</evidence>
<dbReference type="GO" id="GO:0003677">
    <property type="term" value="F:DNA binding"/>
    <property type="evidence" value="ECO:0007669"/>
    <property type="project" value="UniProtKB-KW"/>
</dbReference>
<gene>
    <name evidence="7" type="primary">cueR</name>
    <name evidence="7" type="ORF">GJV26_20885</name>
</gene>
<accession>A0A6I3XMH6</accession>
<dbReference type="PANTHER" id="PTHR30204:SF94">
    <property type="entry name" value="HEAVY METAL-DEPENDENT TRANSCRIPTIONAL REGULATOR HI_0293-RELATED"/>
    <property type="match status" value="1"/>
</dbReference>
<keyword evidence="5" id="KW-0804">Transcription</keyword>
<dbReference type="PROSITE" id="PS00552">
    <property type="entry name" value="HTH_MERR_1"/>
    <property type="match status" value="1"/>
</dbReference>
<dbReference type="OrthoDB" id="9808480at2"/>
<evidence type="ECO:0000256" key="1">
    <source>
        <dbReference type="ARBA" id="ARBA00004496"/>
    </source>
</evidence>
<keyword evidence="8" id="KW-1185">Reference proteome</keyword>
<dbReference type="CDD" id="cd01108">
    <property type="entry name" value="HTH_CueR"/>
    <property type="match status" value="1"/>
</dbReference>
<evidence type="ECO:0000256" key="5">
    <source>
        <dbReference type="ARBA" id="ARBA00023163"/>
    </source>
</evidence>
<sequence length="135" mass="14669">MNIGQAAAASGVTAKMIRYYESIGLVPAAQRTDAGYRVYGARDIHTLRFIRRARKLGFSLERIAGLLSLWRDDSRASADVKRIALDHVAELDERIRELTEMRDTIATLAACCHGDGRPDCPILQGIAAGDGVKGA</sequence>
<dbReference type="PRINTS" id="PR00040">
    <property type="entry name" value="HTHMERR"/>
</dbReference>
<keyword evidence="4" id="KW-0238">DNA-binding</keyword>
<evidence type="ECO:0000313" key="8">
    <source>
        <dbReference type="Proteomes" id="UP000431684"/>
    </source>
</evidence>
<comment type="subcellular location">
    <subcellularLocation>
        <location evidence="1">Cytoplasm</location>
    </subcellularLocation>
</comment>
<protein>
    <submittedName>
        <fullName evidence="7">Cu(I)-responsive transcriptional regulator</fullName>
    </submittedName>
</protein>
<evidence type="ECO:0000256" key="2">
    <source>
        <dbReference type="ARBA" id="ARBA00022490"/>
    </source>
</evidence>
<dbReference type="InterPro" id="IPR000551">
    <property type="entry name" value="MerR-type_HTH_dom"/>
</dbReference>
<proteinExistence type="predicted"/>
<dbReference type="Gene3D" id="1.10.1660.10">
    <property type="match status" value="1"/>
</dbReference>
<keyword evidence="2" id="KW-0963">Cytoplasm</keyword>
<dbReference type="SMART" id="SM00422">
    <property type="entry name" value="HTH_MERR"/>
    <property type="match status" value="1"/>
</dbReference>
<evidence type="ECO:0000313" key="7">
    <source>
        <dbReference type="EMBL" id="MUI14901.1"/>
    </source>
</evidence>